<feature type="compositionally biased region" description="Basic and acidic residues" evidence="1">
    <location>
        <begin position="43"/>
        <end position="57"/>
    </location>
</feature>
<feature type="compositionally biased region" description="Basic and acidic residues" evidence="1">
    <location>
        <begin position="191"/>
        <end position="207"/>
    </location>
</feature>
<feature type="region of interest" description="Disordered" evidence="1">
    <location>
        <begin position="83"/>
        <end position="175"/>
    </location>
</feature>
<feature type="region of interest" description="Disordered" evidence="1">
    <location>
        <begin position="191"/>
        <end position="320"/>
    </location>
</feature>
<reference evidence="3" key="2">
    <citation type="submission" date="2015-01" db="EMBL/GenBank/DDBJ databases">
        <title>Evolutionary Origins and Diversification of the Mycorrhizal Mutualists.</title>
        <authorList>
            <consortium name="DOE Joint Genome Institute"/>
            <consortium name="Mycorrhizal Genomics Consortium"/>
            <person name="Kohler A."/>
            <person name="Kuo A."/>
            <person name="Nagy L.G."/>
            <person name="Floudas D."/>
            <person name="Copeland A."/>
            <person name="Barry K.W."/>
            <person name="Cichocki N."/>
            <person name="Veneault-Fourrey C."/>
            <person name="LaButti K."/>
            <person name="Lindquist E.A."/>
            <person name="Lipzen A."/>
            <person name="Lundell T."/>
            <person name="Morin E."/>
            <person name="Murat C."/>
            <person name="Riley R."/>
            <person name="Ohm R."/>
            <person name="Sun H."/>
            <person name="Tunlid A."/>
            <person name="Henrissat B."/>
            <person name="Grigoriev I.V."/>
            <person name="Hibbett D.S."/>
            <person name="Martin F."/>
        </authorList>
    </citation>
    <scope>NUCLEOTIDE SEQUENCE [LARGE SCALE GENOMIC DNA]</scope>
    <source>
        <strain evidence="3">F 1598</strain>
    </source>
</reference>
<feature type="compositionally biased region" description="Polar residues" evidence="1">
    <location>
        <begin position="230"/>
        <end position="244"/>
    </location>
</feature>
<gene>
    <name evidence="2" type="ORF">PILCRDRAFT_811869</name>
</gene>
<feature type="compositionally biased region" description="Low complexity" evidence="1">
    <location>
        <begin position="279"/>
        <end position="297"/>
    </location>
</feature>
<feature type="compositionally biased region" description="Low complexity" evidence="1">
    <location>
        <begin position="245"/>
        <end position="267"/>
    </location>
</feature>
<accession>A0A0C3G1L0</accession>
<feature type="region of interest" description="Disordered" evidence="1">
    <location>
        <begin position="38"/>
        <end position="57"/>
    </location>
</feature>
<reference evidence="2 3" key="1">
    <citation type="submission" date="2014-04" db="EMBL/GenBank/DDBJ databases">
        <authorList>
            <consortium name="DOE Joint Genome Institute"/>
            <person name="Kuo A."/>
            <person name="Tarkka M."/>
            <person name="Buscot F."/>
            <person name="Kohler A."/>
            <person name="Nagy L.G."/>
            <person name="Floudas D."/>
            <person name="Copeland A."/>
            <person name="Barry K.W."/>
            <person name="Cichocki N."/>
            <person name="Veneault-Fourrey C."/>
            <person name="LaButti K."/>
            <person name="Lindquist E.A."/>
            <person name="Lipzen A."/>
            <person name="Lundell T."/>
            <person name="Morin E."/>
            <person name="Murat C."/>
            <person name="Sun H."/>
            <person name="Tunlid A."/>
            <person name="Henrissat B."/>
            <person name="Grigoriev I.V."/>
            <person name="Hibbett D.S."/>
            <person name="Martin F."/>
            <person name="Nordberg H.P."/>
            <person name="Cantor M.N."/>
            <person name="Hua S.X."/>
        </authorList>
    </citation>
    <scope>NUCLEOTIDE SEQUENCE [LARGE SCALE GENOMIC DNA]</scope>
    <source>
        <strain evidence="2 3">F 1598</strain>
    </source>
</reference>
<evidence type="ECO:0000313" key="2">
    <source>
        <dbReference type="EMBL" id="KIM90140.1"/>
    </source>
</evidence>
<sequence>MDFFRNGNVSTGDVRTTRIVGHQVNVYDVETWRHNAHRQRVVSHPERPMPSRLHRDNNANRAVTSALGVDPRHVVDVQEHFHDGQPIHHNARRQRVGFHPDPPAQSRRHHNNANLDVPPPSESPRHVMAEHENRQPRQQQNPRRRRSLSHSDVPVAPRRHNNTDTNRAASSVRLFDARGNQYNEVDGRVYDYLHDPPHQRELPRRDASPPSPTNNRDNATTARDGAMVDRQQTTRSLNNQRHSQSVVPTISIETSSSSATLDSYTATHNPPPYAQPFPHLSSTTTLTSSSDTLSSSDMTHHSDKKSQPRGSVMQPWPRPETPAPFASRYIVFHLDRETTVEKLREVGDNVLIPSVKNMSENNYIGYISEGHVDDPQVYRVFLLRRDLPEALVERGLTPDMSIAVEPSNQRPYGREPLHIEKELPSRWGDCYHYAHDHLLVRIPHIPSGTKYYAISRDETRRHLDTIQKDLKRRVVKQNNYWVERLASSPDEMPFFAPRNDFDISLMEMQSEAIMTIQISHDIERMTKVPDPYEFMQQQWYLSQIKKDLMMNRNADLESVASAP</sequence>
<protein>
    <submittedName>
        <fullName evidence="2">Uncharacterized protein</fullName>
    </submittedName>
</protein>
<feature type="compositionally biased region" description="Basic and acidic residues" evidence="1">
    <location>
        <begin position="123"/>
        <end position="135"/>
    </location>
</feature>
<organism evidence="2 3">
    <name type="scientific">Piloderma croceum (strain F 1598)</name>
    <dbReference type="NCBI Taxonomy" id="765440"/>
    <lineage>
        <taxon>Eukaryota</taxon>
        <taxon>Fungi</taxon>
        <taxon>Dikarya</taxon>
        <taxon>Basidiomycota</taxon>
        <taxon>Agaricomycotina</taxon>
        <taxon>Agaricomycetes</taxon>
        <taxon>Agaricomycetidae</taxon>
        <taxon>Atheliales</taxon>
        <taxon>Atheliaceae</taxon>
        <taxon>Piloderma</taxon>
    </lineage>
</organism>
<keyword evidence="3" id="KW-1185">Reference proteome</keyword>
<dbReference type="AlphaFoldDB" id="A0A0C3G1L0"/>
<evidence type="ECO:0000313" key="3">
    <source>
        <dbReference type="Proteomes" id="UP000054166"/>
    </source>
</evidence>
<dbReference type="InParanoid" id="A0A0C3G1L0"/>
<name>A0A0C3G1L0_PILCF</name>
<dbReference type="Proteomes" id="UP000054166">
    <property type="component" value="Unassembled WGS sequence"/>
</dbReference>
<evidence type="ECO:0000256" key="1">
    <source>
        <dbReference type="SAM" id="MobiDB-lite"/>
    </source>
</evidence>
<proteinExistence type="predicted"/>
<dbReference type="HOGENOM" id="CLU_484063_0_0_1"/>
<dbReference type="EMBL" id="KN832973">
    <property type="protein sequence ID" value="KIM90140.1"/>
    <property type="molecule type" value="Genomic_DNA"/>
</dbReference>